<gene>
    <name evidence="3" type="ORF">DFR34_11018</name>
</gene>
<evidence type="ECO:0000313" key="3">
    <source>
        <dbReference type="EMBL" id="PXX78701.1"/>
    </source>
</evidence>
<sequence>MQFATRALCLAASLTLSSLALANNDSPVGTWKTIDDETKQAKALVQISESGGVLTGKIIKLFANPDVLCDKCDGERKDKPVQGMTILWDLKKNGDAWEGGKILDPKKGQVYSSKAKLVDGGAKLEVRGFMGVSLLGRSQVWERQP</sequence>
<evidence type="ECO:0000259" key="2">
    <source>
        <dbReference type="Pfam" id="PF09917"/>
    </source>
</evidence>
<feature type="signal peptide" evidence="1">
    <location>
        <begin position="1"/>
        <end position="22"/>
    </location>
</feature>
<feature type="chain" id="PRO_5016396069" evidence="1">
    <location>
        <begin position="23"/>
        <end position="145"/>
    </location>
</feature>
<comment type="caution">
    <text evidence="3">The sequence shown here is derived from an EMBL/GenBank/DDBJ whole genome shotgun (WGS) entry which is preliminary data.</text>
</comment>
<name>A0A318KLP7_9NEIS</name>
<dbReference type="OrthoDB" id="9814399at2"/>
<evidence type="ECO:0000256" key="1">
    <source>
        <dbReference type="SAM" id="SignalP"/>
    </source>
</evidence>
<dbReference type="Proteomes" id="UP000247555">
    <property type="component" value="Unassembled WGS sequence"/>
</dbReference>
<dbReference type="InterPro" id="IPR019223">
    <property type="entry name" value="DUF2147"/>
</dbReference>
<dbReference type="Pfam" id="PF09917">
    <property type="entry name" value="DUF2147"/>
    <property type="match status" value="1"/>
</dbReference>
<dbReference type="EMBL" id="QJKI01000010">
    <property type="protein sequence ID" value="PXX78701.1"/>
    <property type="molecule type" value="Genomic_DNA"/>
</dbReference>
<keyword evidence="4" id="KW-1185">Reference proteome</keyword>
<proteinExistence type="predicted"/>
<dbReference type="Gene3D" id="2.40.128.520">
    <property type="match status" value="1"/>
</dbReference>
<organism evidence="3 4">
    <name type="scientific">Rivihabitans pingtungensis</name>
    <dbReference type="NCBI Taxonomy" id="1054498"/>
    <lineage>
        <taxon>Bacteria</taxon>
        <taxon>Pseudomonadati</taxon>
        <taxon>Pseudomonadota</taxon>
        <taxon>Betaproteobacteria</taxon>
        <taxon>Neisseriales</taxon>
        <taxon>Aquaspirillaceae</taxon>
        <taxon>Rivihabitans</taxon>
    </lineage>
</organism>
<keyword evidence="1" id="KW-0732">Signal</keyword>
<reference evidence="3 4" key="1">
    <citation type="submission" date="2018-05" db="EMBL/GenBank/DDBJ databases">
        <title>Genomic Encyclopedia of Type Strains, Phase IV (KMG-IV): sequencing the most valuable type-strain genomes for metagenomic binning, comparative biology and taxonomic classification.</title>
        <authorList>
            <person name="Goeker M."/>
        </authorList>
    </citation>
    <scope>NUCLEOTIDE SEQUENCE [LARGE SCALE GENOMIC DNA]</scope>
    <source>
        <strain evidence="3 4">DSM 29661</strain>
    </source>
</reference>
<protein>
    <submittedName>
        <fullName evidence="3">Uncharacterized protein (DUF2147 family)</fullName>
    </submittedName>
</protein>
<feature type="domain" description="DUF2147" evidence="2">
    <location>
        <begin position="29"/>
        <end position="143"/>
    </location>
</feature>
<dbReference type="RefSeq" id="WP_110390823.1">
    <property type="nucleotide sequence ID" value="NZ_QJKI01000010.1"/>
</dbReference>
<dbReference type="PANTHER" id="PTHR36919">
    <property type="entry name" value="BLR1215 PROTEIN"/>
    <property type="match status" value="1"/>
</dbReference>
<dbReference type="PANTHER" id="PTHR36919:SF3">
    <property type="entry name" value="BLL5882 PROTEIN"/>
    <property type="match status" value="1"/>
</dbReference>
<dbReference type="AlphaFoldDB" id="A0A318KLP7"/>
<evidence type="ECO:0000313" key="4">
    <source>
        <dbReference type="Proteomes" id="UP000247555"/>
    </source>
</evidence>
<accession>A0A318KLP7</accession>